<feature type="coiled-coil region" evidence="16">
    <location>
        <begin position="3375"/>
        <end position="3406"/>
    </location>
</feature>
<evidence type="ECO:0000259" key="22">
    <source>
        <dbReference type="Pfam" id="PF12780"/>
    </source>
</evidence>
<feature type="domain" description="Dynein heavy chain AAA 5 extension" evidence="24">
    <location>
        <begin position="2045"/>
        <end position="2165"/>
    </location>
</feature>
<name>F2TZT8_SALR5</name>
<dbReference type="Pfam" id="PF08393">
    <property type="entry name" value="DHC_N2"/>
    <property type="match status" value="1"/>
</dbReference>
<dbReference type="InterPro" id="IPR027417">
    <property type="entry name" value="P-loop_NTPase"/>
</dbReference>
<dbReference type="Gene3D" id="1.10.287.2620">
    <property type="match status" value="1"/>
</dbReference>
<dbReference type="InterPro" id="IPR042228">
    <property type="entry name" value="Dynein_linker_3"/>
</dbReference>
<organism evidence="29">
    <name type="scientific">Salpingoeca rosetta (strain ATCC 50818 / BSB-021)</name>
    <dbReference type="NCBI Taxonomy" id="946362"/>
    <lineage>
        <taxon>Eukaryota</taxon>
        <taxon>Choanoflagellata</taxon>
        <taxon>Craspedida</taxon>
        <taxon>Salpingoecidae</taxon>
        <taxon>Salpingoeca</taxon>
    </lineage>
</organism>
<evidence type="ECO:0000256" key="11">
    <source>
        <dbReference type="ARBA" id="ARBA00023054"/>
    </source>
</evidence>
<dbReference type="FunFam" id="3.40.50.300:FF:001145">
    <property type="entry name" value="Putative dynein heavy chain"/>
    <property type="match status" value="1"/>
</dbReference>
<dbReference type="Gene3D" id="3.20.180.20">
    <property type="entry name" value="Dynein heavy chain, N-terminal domain 2"/>
    <property type="match status" value="1"/>
</dbReference>
<dbReference type="Pfam" id="PF12781">
    <property type="entry name" value="AAA_9"/>
    <property type="match status" value="1"/>
</dbReference>
<dbReference type="Gene3D" id="1.10.8.1220">
    <property type="match status" value="1"/>
</dbReference>
<gene>
    <name evidence="28" type="ORF">PTSG_01256</name>
</gene>
<dbReference type="InParanoid" id="F2TZT8"/>
<dbReference type="FunFam" id="1.20.140.100:FF:000004">
    <property type="entry name" value="Dynein axonemal heavy chain 6"/>
    <property type="match status" value="1"/>
</dbReference>
<feature type="compositionally biased region" description="Low complexity" evidence="17">
    <location>
        <begin position="237"/>
        <end position="257"/>
    </location>
</feature>
<feature type="domain" description="Dynein heavy chain AAA module D4" evidence="22">
    <location>
        <begin position="2563"/>
        <end position="2824"/>
    </location>
</feature>
<evidence type="ECO:0000256" key="2">
    <source>
        <dbReference type="ARBA" id="ARBA00004430"/>
    </source>
</evidence>
<dbReference type="Gene3D" id="1.10.8.720">
    <property type="entry name" value="Region D6 of dynein motor"/>
    <property type="match status" value="1"/>
</dbReference>
<feature type="domain" description="Dynein heavy chain linker" evidence="19">
    <location>
        <begin position="1013"/>
        <end position="1416"/>
    </location>
</feature>
<dbReference type="InterPro" id="IPR041658">
    <property type="entry name" value="AAA_lid_11"/>
</dbReference>
<dbReference type="PANTHER" id="PTHR22878">
    <property type="entry name" value="DYNEIN HEAVY CHAIN 6, AXONEMAL-LIKE-RELATED"/>
    <property type="match status" value="1"/>
</dbReference>
<feature type="region of interest" description="Disordered" evidence="17">
    <location>
        <begin position="167"/>
        <end position="209"/>
    </location>
</feature>
<dbReference type="Pfam" id="PF18198">
    <property type="entry name" value="AAA_lid_11"/>
    <property type="match status" value="1"/>
</dbReference>
<keyword evidence="7" id="KW-0547">Nucleotide-binding</keyword>
<evidence type="ECO:0000256" key="16">
    <source>
        <dbReference type="SAM" id="Coils"/>
    </source>
</evidence>
<dbReference type="Gene3D" id="1.20.920.20">
    <property type="match status" value="1"/>
</dbReference>
<dbReference type="FunFam" id="1.10.8.1220:FF:000001">
    <property type="entry name" value="Dynein axonemal heavy chain 5"/>
    <property type="match status" value="1"/>
</dbReference>
<keyword evidence="14" id="KW-0206">Cytoskeleton</keyword>
<dbReference type="FunFam" id="3.40.50.300:FF:001328">
    <property type="entry name" value="Dynein heavy chain 6, axonemal"/>
    <property type="match status" value="1"/>
</dbReference>
<evidence type="ECO:0000256" key="12">
    <source>
        <dbReference type="ARBA" id="ARBA00023069"/>
    </source>
</evidence>
<dbReference type="InterPro" id="IPR013602">
    <property type="entry name" value="Dynein_heavy_linker"/>
</dbReference>
<dbReference type="Pfam" id="PF12777">
    <property type="entry name" value="MT"/>
    <property type="match status" value="1"/>
</dbReference>
<dbReference type="InterPro" id="IPR043157">
    <property type="entry name" value="Dynein_AAA1S"/>
</dbReference>
<keyword evidence="6" id="KW-0677">Repeat</keyword>
<evidence type="ECO:0000259" key="27">
    <source>
        <dbReference type="Pfam" id="PF18199"/>
    </source>
</evidence>
<evidence type="ECO:0000256" key="7">
    <source>
        <dbReference type="ARBA" id="ARBA00022741"/>
    </source>
</evidence>
<feature type="domain" description="Dynein heavy chain C-terminal" evidence="27">
    <location>
        <begin position="3966"/>
        <end position="4268"/>
    </location>
</feature>
<evidence type="ECO:0000256" key="3">
    <source>
        <dbReference type="ARBA" id="ARBA00008887"/>
    </source>
</evidence>
<feature type="region of interest" description="Disordered" evidence="17">
    <location>
        <begin position="52"/>
        <end position="77"/>
    </location>
</feature>
<evidence type="ECO:0000259" key="25">
    <source>
        <dbReference type="Pfam" id="PF17857"/>
    </source>
</evidence>
<dbReference type="InterPro" id="IPR042219">
    <property type="entry name" value="AAA_lid_11_sf"/>
</dbReference>
<comment type="similarity">
    <text evidence="3">Belongs to the dynein heavy chain family.</text>
</comment>
<evidence type="ECO:0000259" key="21">
    <source>
        <dbReference type="Pfam" id="PF12777"/>
    </source>
</evidence>
<feature type="compositionally biased region" description="Polar residues" evidence="17">
    <location>
        <begin position="260"/>
        <end position="275"/>
    </location>
</feature>
<keyword evidence="9" id="KW-0282">Flagellum</keyword>
<dbReference type="PANTHER" id="PTHR22878:SF73">
    <property type="entry name" value="DYNEIN AXONEMAL HEAVY CHAIN 1"/>
    <property type="match status" value="1"/>
</dbReference>
<dbReference type="FunFam" id="1.20.58.1120:FF:000001">
    <property type="entry name" value="dynein heavy chain 2, axonemal"/>
    <property type="match status" value="1"/>
</dbReference>
<feature type="domain" description="Dynein heavy chain coiled coil stalk" evidence="21">
    <location>
        <begin position="2838"/>
        <end position="3183"/>
    </location>
</feature>
<dbReference type="Pfam" id="PF18199">
    <property type="entry name" value="Dynein_C"/>
    <property type="match status" value="1"/>
</dbReference>
<dbReference type="FunFam" id="1.10.8.710:FF:000004">
    <property type="entry name" value="Dynein axonemal heavy chain 6"/>
    <property type="match status" value="1"/>
</dbReference>
<dbReference type="InterPro" id="IPR024317">
    <property type="entry name" value="Dynein_heavy_chain_D4_dom"/>
</dbReference>
<dbReference type="FunFam" id="1.20.920.20:FF:000006">
    <property type="entry name" value="Dynein, axonemal, heavy chain 6"/>
    <property type="match status" value="1"/>
</dbReference>
<dbReference type="FunFam" id="1.10.287.2620:FF:000002">
    <property type="entry name" value="Dynein heavy chain 2, axonemal"/>
    <property type="match status" value="1"/>
</dbReference>
<dbReference type="InterPro" id="IPR024743">
    <property type="entry name" value="Dynein_HC_stalk"/>
</dbReference>
<feature type="region of interest" description="Disordered" evidence="17">
    <location>
        <begin position="1"/>
        <end position="36"/>
    </location>
</feature>
<dbReference type="InterPro" id="IPR041466">
    <property type="entry name" value="Dynein_AAA5_ext"/>
</dbReference>
<feature type="domain" description="Dynein heavy chain hydrolytic ATP-binding dynein motor region" evidence="20">
    <location>
        <begin position="1550"/>
        <end position="1876"/>
    </location>
</feature>
<evidence type="ECO:0000259" key="18">
    <source>
        <dbReference type="Pfam" id="PF03028"/>
    </source>
</evidence>
<evidence type="ECO:0000256" key="4">
    <source>
        <dbReference type="ARBA" id="ARBA00022490"/>
    </source>
</evidence>
<evidence type="ECO:0000259" key="24">
    <source>
        <dbReference type="Pfam" id="PF17852"/>
    </source>
</evidence>
<keyword evidence="11 16" id="KW-0175">Coiled coil</keyword>
<keyword evidence="5" id="KW-0493">Microtubule</keyword>
<dbReference type="InterPro" id="IPR026983">
    <property type="entry name" value="DHC"/>
</dbReference>
<dbReference type="RefSeq" id="XP_004997227.1">
    <property type="nucleotide sequence ID" value="XM_004997170.1"/>
</dbReference>
<feature type="domain" description="Dynein heavy chain 3 AAA+ lid" evidence="25">
    <location>
        <begin position="2419"/>
        <end position="2507"/>
    </location>
</feature>
<feature type="compositionally biased region" description="Low complexity" evidence="17">
    <location>
        <begin position="190"/>
        <end position="204"/>
    </location>
</feature>
<dbReference type="Pfam" id="PF03028">
    <property type="entry name" value="Dynein_heavy"/>
    <property type="match status" value="1"/>
</dbReference>
<dbReference type="InterPro" id="IPR041228">
    <property type="entry name" value="Dynein_C"/>
</dbReference>
<feature type="compositionally biased region" description="Polar residues" evidence="17">
    <location>
        <begin position="1"/>
        <end position="27"/>
    </location>
</feature>
<dbReference type="InterPro" id="IPR035706">
    <property type="entry name" value="AAA_9"/>
</dbReference>
<dbReference type="Gene3D" id="6.10.140.1060">
    <property type="match status" value="1"/>
</dbReference>
<evidence type="ECO:0000259" key="23">
    <source>
        <dbReference type="Pfam" id="PF12781"/>
    </source>
</evidence>
<dbReference type="FunFam" id="1.20.920.30:FF:000005">
    <property type="entry name" value="Dynein, axonemal, heavy chain 2"/>
    <property type="match status" value="1"/>
</dbReference>
<evidence type="ECO:0000259" key="20">
    <source>
        <dbReference type="Pfam" id="PF12774"/>
    </source>
</evidence>
<dbReference type="Pfam" id="PF12774">
    <property type="entry name" value="AAA_6"/>
    <property type="match status" value="1"/>
</dbReference>
<evidence type="ECO:0000313" key="29">
    <source>
        <dbReference type="Proteomes" id="UP000007799"/>
    </source>
</evidence>
<evidence type="ECO:0000256" key="15">
    <source>
        <dbReference type="ARBA" id="ARBA00023273"/>
    </source>
</evidence>
<dbReference type="FunFam" id="3.40.50.300:FF:000044">
    <property type="entry name" value="Dynein heavy chain 5, axonemal"/>
    <property type="match status" value="1"/>
</dbReference>
<dbReference type="Gene3D" id="3.10.490.20">
    <property type="match status" value="1"/>
</dbReference>
<dbReference type="FunFam" id="3.40.50.300:FF:000362">
    <property type="entry name" value="Dynein, axonemal, heavy chain 6"/>
    <property type="match status" value="1"/>
</dbReference>
<dbReference type="OMA" id="HAIVCER"/>
<keyword evidence="29" id="KW-1185">Reference proteome</keyword>
<dbReference type="Gene3D" id="1.20.1270.280">
    <property type="match status" value="1"/>
</dbReference>
<dbReference type="Gene3D" id="3.40.50.300">
    <property type="entry name" value="P-loop containing nucleotide triphosphate hydrolases"/>
    <property type="match status" value="5"/>
</dbReference>
<evidence type="ECO:0000256" key="1">
    <source>
        <dbReference type="ARBA" id="ARBA00004230"/>
    </source>
</evidence>
<dbReference type="GO" id="GO:0031514">
    <property type="term" value="C:motile cilium"/>
    <property type="evidence" value="ECO:0007669"/>
    <property type="project" value="UniProtKB-SubCell"/>
</dbReference>
<dbReference type="InterPro" id="IPR004273">
    <property type="entry name" value="Dynein_heavy_D6_P-loop"/>
</dbReference>
<dbReference type="Pfam" id="PF12775">
    <property type="entry name" value="AAA_7"/>
    <property type="match status" value="1"/>
</dbReference>
<dbReference type="FunFam" id="3.20.180.20:FF:000003">
    <property type="entry name" value="Dynein heavy chain 12, axonemal"/>
    <property type="match status" value="1"/>
</dbReference>
<feature type="domain" description="Dynein heavy chain region D6 P-loop" evidence="18">
    <location>
        <begin position="3676"/>
        <end position="3789"/>
    </location>
</feature>
<evidence type="ECO:0000256" key="5">
    <source>
        <dbReference type="ARBA" id="ARBA00022701"/>
    </source>
</evidence>
<keyword evidence="10" id="KW-0243">Dynein</keyword>
<dbReference type="GO" id="GO:0003341">
    <property type="term" value="P:cilium movement"/>
    <property type="evidence" value="ECO:0007669"/>
    <property type="project" value="UniProtKB-ARBA"/>
</dbReference>
<feature type="compositionally biased region" description="Polar residues" evidence="17">
    <location>
        <begin position="133"/>
        <end position="152"/>
    </location>
</feature>
<comment type="subcellular location">
    <subcellularLocation>
        <location evidence="1">Cell projection</location>
        <location evidence="1">Cilium</location>
        <location evidence="1">Flagellum</location>
    </subcellularLocation>
    <subcellularLocation>
        <location evidence="2">Cytoplasm</location>
        <location evidence="2">Cytoskeleton</location>
        <location evidence="2">Cilium axoneme</location>
    </subcellularLocation>
</comment>
<evidence type="ECO:0000259" key="26">
    <source>
        <dbReference type="Pfam" id="PF18198"/>
    </source>
</evidence>
<dbReference type="Gene3D" id="1.20.920.30">
    <property type="match status" value="1"/>
</dbReference>
<evidence type="ECO:0000256" key="13">
    <source>
        <dbReference type="ARBA" id="ARBA00023175"/>
    </source>
</evidence>
<dbReference type="Gene3D" id="1.10.8.710">
    <property type="match status" value="1"/>
</dbReference>
<dbReference type="Gene3D" id="1.20.140.100">
    <property type="entry name" value="Dynein heavy chain, N-terminal domain 2"/>
    <property type="match status" value="1"/>
</dbReference>
<dbReference type="KEGG" id="sre:PTSG_01256"/>
<dbReference type="InterPro" id="IPR035699">
    <property type="entry name" value="AAA_6"/>
</dbReference>
<dbReference type="Proteomes" id="UP000007799">
    <property type="component" value="Unassembled WGS sequence"/>
</dbReference>
<dbReference type="InterPro" id="IPR041589">
    <property type="entry name" value="DNAH3_AAA_lid_1"/>
</dbReference>
<accession>F2TZT8</accession>
<dbReference type="FunCoup" id="F2TZT8">
    <property type="interactions" value="48"/>
</dbReference>
<dbReference type="FunFam" id="3.10.490.20:FF:000001">
    <property type="entry name" value="dynein heavy chain 7, axonemal"/>
    <property type="match status" value="1"/>
</dbReference>
<sequence>MSSLRPFTPASQSKQRGLYSDLTQQPHRASAKHAITKPNTRVRLQTTNAAVGAAQFKPKNPVSLKPRRPAANPTSVPRRAFEPKVQKAFVVQAEEVPRKIEVERRKRSFAAKDIETLLAERSLTNKHLLPTGPFSSLTNSSADTESGQQSAGEATHDVAITVSNTEDEDVKAEDQVKHKQQHTQQHKQQQHPAADSADSSDAPPTFNLPLELFDDVDFDDRNPEEWMDLVQDAAAAVTSAPASNSSSSSADTDNADNVQEETATANDADVSSSQRGVPAKTLHQQSDGSLVWTSCLVQSYDMDAGLYTVELTNTTSNAAGADGDGEPVVQQRPRLLVLFVAENPEVFADRVAAAYKLRRDTESPVFTPPNLYSPLPAVAMFSFAHDLSRSYLSPLPHPPHPHHLLRPKTHHLLHPCRKGDATKQATVKRLKEEVALLYGRCMNELVMEKVLPRLRLTQPALFADIVIPPRPRERVPEQGRVAVPPFDMDERQSVIRSGAFTINKAVKNALAKVHLEAEKVTTQSLFNINLMKYMVLDEFQLMQTQTYQHVHGFLKNVWVPATKNVVISSLRSFGKGWFNLQETDQHAYDKGKLKRLFRLIKLVMQDALRTLVKQSVRGLTTALRRCSEPVIRHNADEWGSEHLYDTHLAPDGVNPLFLITLNVDEERREFTFSTPMKEFTRTITHIFDEGIAATANMLDIEPLIMTHLFWVGTPTLESVNKQEPWVCELRDSVTENISRCIRPLESYLRMYERYRELVDLDVASYLEEFMADDRDANDVKKECEKHMRARERIGKEIPNSVDIGIFHVSCIELRGKLMAKCKKLSDALLELLCTKLRTQASEITGQFNRMAQVLFSRPNGIEELMDQREFMKTVPETVKSLEGNIKRTLAEWDLLEAFNVSLSDSDFALRWDVYGWPKKIAEQLHNTREVLDSDQERFIDNLGTDQKEFAENVASLQMIVAGFAQHQDIKKTEHVAVEVRKIAKALKESQELATKYNNRERLCNLPVTDYEHLNRCVKDFEPFKNLWLTTDEWLKSHKVWMHDNFSELDPEAMETQINSASKTINKCLKAFRDVPGCLKVAETVRGWIEEFKPYAPLIQALRNPGMRERHWTKLSEHLGFDVKPSAGFTFKKVLQLQLDKYMDVITKVGEIAGKEYGIEQALDKMEAEWAPIQLEIMPYKETGTCIMKSAEESAQLLDDHIVMTQAMSFSPYKKAFEDRIATWENKLRVTQDVLEEWTVCQRNWLYLEPIFSSEDIQRQLPTESKRYQKVDYMWRRSMDAAQRNPSVISFCSDQHLLETFRECNKLLDQVQKGLSAYLETKRGVFPRFYFLADEELLEILSQTKDPTAVQPHMRKCFDNIARLTFEDDLRMSRFNSSDGESVEFKEELYPKGNVEDWLLEVERVMVVSLRSIFHEALKSYADTERTQFVLDWPGQIVIACCQAMWTAQVEEAILGGPSGLEKAYANMQKQLLDLVALIRGKLDRIKRKVISALIVIEVHAKDVMGNIKNLSVGRVSDFEWISQLRYYWEEDERPQGEDLHIKAVNAVFNYGYEYLGNSGRLVITPLTDRCYLTLTGALALVYGGAPAGPAGTGKTETTKDLAKALSVQCVVFNCSDQLDYQAMGKFFKGLASSGAWACFDEFNRIDIEVLSVVAQQVSTIQQAIRNRDKRFWFEGVELSLRWTCAPFITMNPGYAGRTELPDNLAALFRPVAMMVPDYAMIAEIMLYSFGFDNAKSLARKITTVFKLSSEQLSSQDHYDFGMRAVKTVISAAGNLKRAFPDMPEDVIVLRAIRDVNVPKFLVDDLVLFNGIVSDLFPQTKQPDVDYGALEVAIRDTCRKHDLQPVDGFVTKVIQLYETTVVRHGLMLVGPTGSGKTRCYEVLADALTSLQGERADSGALYTPVHPNVLNPKSITMGQLYGAFDEMTHEWTDGILSTLIRQGVAADDDHKRWFVFDGPVDAIWIENMNTVLDDNKKLCLASGEIIALTPTMTMMFEVEDLTVASPATVSRCGMVYLEPSILGLQPFVDSWLQSALPEDIKPFSDQLRSLFSTYMEPAIHVVRRQTKEVVTTVDSQLAVSLMKMLDCFFRPYVRKEGFEIPANRLDMLPTMIEPWFIFSLIWSVGASCDESGRAIFDSWLRETMASAGASMPFPDDGTVYDYRLSNDGAFAAGEEEEDEGDHDEDSDAAAGGDGDLHWVLWSTYLPDFTVNPKDEFSSIIVPTVDTMRYSYLVEKLVVASKPLLVVGRTGTAKTLTVSTKLLHSMPSQYIAHFIAFSARTSANQTQDMIDAKLDKRRKGIFGPPLGKQFVFFVDDLNMPAKEEYGAQPPIELLRQWQDHGGWYDRKNIGAFRKLVDMTFVCAMGPPGGGRNPITQRFTRHFNFLAFTEMSSSEKATIFEPILDAYLRQTEGLAENLAAELVRTTIGVYDTITRELLPTPAKVHYTFNLRDLAKVFQGMLMNDVGTLRETPDVIRLWTHECRRVFRDRLINDEDREWFNSLTRGRVTETFSLEWGDVVAREPVLYGDFMDGSADNRKYKELPGLEKIKAVMDEALEDYNSSTTARMKLVLFEDAIEHACRISRIIRQPLGNALCLGVGGSGRQSMTRLAAFMADFECFQIELSKNYGLPEWREDLRTVLKKAGLQDQQVVFLFSDTQIKDESFLEDLNNILNSGDVPGIYDPSEQDEIFTAMKPVVQAAGQAPTKTNFMTAYCRRVRRNIHCVVCMSPIGEVFRSRLRQFPALVNCCTIDWFSAWPEQALRSVATYFMNDLPELHHDDALVDGLVTACVNVQQSVLNKSAQFEAELGRVNFVTPTSYLDLLGIFSKMLGQKRKSLLESRNRTAVGLDKLLETADEVAKLQEELRQMQPMLKEAKEETEATMKKIAEDTKIAEETAKQVGKEEAEANAKAQETQEIADDAQRDLNEALPALDAAVASLKSLNKNDITEVKAMQKPPAGVRLVMEAVCIMFGVKPKKVAGTKVGEKVDDYWSASLPLLQNPQKFLDSLFNFDKDNIPEKIIARIEPYMTNENFTPQAVEKSSRACTSICKWVRAMHKYHHVAKNVEPKRQRLAQAKEELAITMAQLDNAKARLKEVNDRIAEMQAKYEAMVTKKQQLEDKAEECSLKLQRAEKLISLLGDEKVRWKESVERSDKLVVNVVGDVVVSAGTVAYLGPFTSEYRSALTAQWREDLAALNVPHTEGADLVSTLSDPLELRDWQIHGLPNDAMSTENACVVKFSQRWPLFIDPQAQANKWIKEMEAEKLVTMKLTDRDFLRSLENAVRFGNPCLLENVGEELDPALEPILLRQTFKQAGSLVIKLGDSTIPYHDDFKFYITTKLPNPVYTPEVSTKVTIINFTLSPSGLEDQMLGLVVAKERPDLEEAKNALIIQNAKMKQELAEIESRILKMLSESKGSPVDDEELINTLDASKAKSQEITAKVQVAEETERDIDETRSKYVPVAVRTQILFFCTTDLAHVDPMYQYSLEWFRNLFLAGIEKSEPADELDQRIENINNFFTFSLYRNVCRSLFEKHKLLFSFLLCARILMNEDRIDMAEWRFLISGSSIVPDEMENPAPSWLNERAWKELRQLSDLPRFAGLCTEFAELEDGFKRIFDSLEPHREPLPGRWQDELDDFQKILVIRCLRLDKVSPMMQDFVARHLGQRFIEPQTTNLSMVFPDSSATVPLVFVLSRGTDPAADLYKFAEEMKFTKKLASISLGQGQGPRAEAMFKAATERGTWVFFQNCHLAPSWMPTLERLVENIDPAKVHRDFRLWLTSIPSPKFPVSVLQNSSKMTVEPPRGIKANLMEAFDAFDDDYLTNSNKPESYRRLLFALCLFHGVLLERRKFGSLGFNIRYPYNKSDLAICLTQLRMFLDDYDTPPYKVLTYTAGQINYGGRVTDDWDRRCQMTILQDFYNESVLDPDHAFSPSGVYKQTDAVDYEDFLTHIASLPINDSPEIFGLHDNANISFANNETTELLAGILATSGGGKGGKGAGDREKVITEVAESILKRCPKPMDVEHVQTKHPVRYEESMNTVLIQEVIRFNRLLSVMHSSLHDVLKALKGLVVMSEELELLSNSLFNNIVPDMWSAKAYPSLKPLASWVEDLLRRVEFIQHWIDNGIPVTFWISGFYFPQAFLTGTLQNYARKHVVSIDSLSFDFEVLRISHEDIVTKPEDGCYIYGLFLEGARWDAEEHLLAESRPKELYTSMAPIWLKPVPDRAVPESGMYVCPCYKTLQRAGTLSTTGHSTNFVLPLEIPSDKPQRHWIKRGVALICALDY</sequence>
<dbReference type="Pfam" id="PF17852">
    <property type="entry name" value="Dynein_AAA_lid"/>
    <property type="match status" value="1"/>
</dbReference>
<dbReference type="Pfam" id="PF12780">
    <property type="entry name" value="AAA_8"/>
    <property type="match status" value="1"/>
</dbReference>
<feature type="region of interest" description="Disordered" evidence="17">
    <location>
        <begin position="127"/>
        <end position="154"/>
    </location>
</feature>
<keyword evidence="12" id="KW-0969">Cilium</keyword>
<dbReference type="Pfam" id="PF17857">
    <property type="entry name" value="AAA_lid_1"/>
    <property type="match status" value="1"/>
</dbReference>
<dbReference type="GO" id="GO:0005874">
    <property type="term" value="C:microtubule"/>
    <property type="evidence" value="ECO:0007669"/>
    <property type="project" value="UniProtKB-KW"/>
</dbReference>
<proteinExistence type="inferred from homology"/>
<evidence type="ECO:0000256" key="9">
    <source>
        <dbReference type="ARBA" id="ARBA00022846"/>
    </source>
</evidence>
<dbReference type="FunFam" id="3.40.50.300:FF:002141">
    <property type="entry name" value="Dynein heavy chain"/>
    <property type="match status" value="1"/>
</dbReference>
<feature type="compositionally biased region" description="Basic residues" evidence="17">
    <location>
        <begin position="178"/>
        <end position="189"/>
    </location>
</feature>
<keyword evidence="8" id="KW-0067">ATP-binding</keyword>
<reference evidence="28" key="1">
    <citation type="submission" date="2009-08" db="EMBL/GenBank/DDBJ databases">
        <title>Annotation of Salpingoeca rosetta.</title>
        <authorList>
            <consortium name="The Broad Institute Genome Sequencing Platform"/>
            <person name="Russ C."/>
            <person name="Cuomo C."/>
            <person name="Burger G."/>
            <person name="Gray M.W."/>
            <person name="Holland P.W.H."/>
            <person name="King N."/>
            <person name="Lang F.B.F."/>
            <person name="Roger A.J."/>
            <person name="Ruiz-Trillo I."/>
            <person name="Young S.K."/>
            <person name="Zeng Q."/>
            <person name="Gargeya S."/>
            <person name="Alvarado L."/>
            <person name="Berlin A."/>
            <person name="Chapman S.B."/>
            <person name="Chen Z."/>
            <person name="Freedman E."/>
            <person name="Gellesch M."/>
            <person name="Goldberg J."/>
            <person name="Griggs A."/>
            <person name="Gujja S."/>
            <person name="Heilman E."/>
            <person name="Heiman D."/>
            <person name="Howarth C."/>
            <person name="Mehta T."/>
            <person name="Neiman D."/>
            <person name="Pearson M."/>
            <person name="Roberts A."/>
            <person name="Saif S."/>
            <person name="Shea T."/>
            <person name="Shenoy N."/>
            <person name="Sisk P."/>
            <person name="Stolte C."/>
            <person name="Sykes S."/>
            <person name="White J."/>
            <person name="Yandava C."/>
            <person name="Haas B."/>
            <person name="Nusbaum C."/>
            <person name="Birren B."/>
        </authorList>
    </citation>
    <scope>NUCLEOTIDE SEQUENCE [LARGE SCALE GENOMIC DNA]</scope>
    <source>
        <strain evidence="28">ATCC 50818</strain>
    </source>
</reference>
<dbReference type="GO" id="GO:0051959">
    <property type="term" value="F:dynein light intermediate chain binding"/>
    <property type="evidence" value="ECO:0007669"/>
    <property type="project" value="InterPro"/>
</dbReference>
<dbReference type="eggNOG" id="KOG3595">
    <property type="taxonomic scope" value="Eukaryota"/>
</dbReference>
<evidence type="ECO:0000256" key="6">
    <source>
        <dbReference type="ARBA" id="ARBA00022737"/>
    </source>
</evidence>
<dbReference type="Gene3D" id="1.10.472.130">
    <property type="match status" value="1"/>
</dbReference>
<dbReference type="Gene3D" id="1.20.58.1120">
    <property type="match status" value="1"/>
</dbReference>
<dbReference type="FunFam" id="1.10.8.720:FF:000001">
    <property type="entry name" value="dynein heavy chain 7, axonemal"/>
    <property type="match status" value="1"/>
</dbReference>
<dbReference type="GO" id="GO:0005858">
    <property type="term" value="C:axonemal dynein complex"/>
    <property type="evidence" value="ECO:0007669"/>
    <property type="project" value="UniProtKB-ARBA"/>
</dbReference>
<protein>
    <submittedName>
        <fullName evidence="28">Dynein</fullName>
    </submittedName>
</protein>
<dbReference type="InterPro" id="IPR043160">
    <property type="entry name" value="Dynein_C_barrel"/>
</dbReference>
<keyword evidence="4" id="KW-0963">Cytoplasm</keyword>
<dbReference type="GO" id="GO:0045505">
    <property type="term" value="F:dynein intermediate chain binding"/>
    <property type="evidence" value="ECO:0007669"/>
    <property type="project" value="InterPro"/>
</dbReference>
<dbReference type="STRING" id="946362.F2TZT8"/>
<dbReference type="OrthoDB" id="447173at2759"/>
<dbReference type="GO" id="GO:0008569">
    <property type="term" value="F:minus-end-directed microtubule motor activity"/>
    <property type="evidence" value="ECO:0007669"/>
    <property type="project" value="InterPro"/>
</dbReference>
<evidence type="ECO:0000256" key="14">
    <source>
        <dbReference type="ARBA" id="ARBA00023212"/>
    </source>
</evidence>
<feature type="domain" description="Dynein heavy chain ATP-binding dynein motor region" evidence="23">
    <location>
        <begin position="3211"/>
        <end position="3431"/>
    </location>
</feature>
<dbReference type="FunFam" id="1.10.472.130:FF:000006">
    <property type="entry name" value="Dynein axonemal heavy chain 1"/>
    <property type="match status" value="1"/>
</dbReference>
<keyword evidence="13" id="KW-0505">Motor protein</keyword>
<dbReference type="InterPro" id="IPR042222">
    <property type="entry name" value="Dynein_2_N"/>
</dbReference>
<feature type="coiled-coil region" evidence="16">
    <location>
        <begin position="2843"/>
        <end position="2873"/>
    </location>
</feature>
<feature type="coiled-coil region" evidence="16">
    <location>
        <begin position="3064"/>
        <end position="3129"/>
    </location>
</feature>
<feature type="domain" description="Dynein heavy chain AAA lid" evidence="26">
    <location>
        <begin position="3822"/>
        <end position="3959"/>
    </location>
</feature>
<evidence type="ECO:0000256" key="8">
    <source>
        <dbReference type="ARBA" id="ARBA00022840"/>
    </source>
</evidence>
<feature type="region of interest" description="Disordered" evidence="17">
    <location>
        <begin position="237"/>
        <end position="284"/>
    </location>
</feature>
<dbReference type="GO" id="GO:0005524">
    <property type="term" value="F:ATP binding"/>
    <property type="evidence" value="ECO:0007669"/>
    <property type="project" value="UniProtKB-KW"/>
</dbReference>
<evidence type="ECO:0000256" key="17">
    <source>
        <dbReference type="SAM" id="MobiDB-lite"/>
    </source>
</evidence>
<evidence type="ECO:0000313" key="28">
    <source>
        <dbReference type="EMBL" id="EGD80666.1"/>
    </source>
</evidence>
<dbReference type="EMBL" id="GL832958">
    <property type="protein sequence ID" value="EGD80666.1"/>
    <property type="molecule type" value="Genomic_DNA"/>
</dbReference>
<dbReference type="SUPFAM" id="SSF52540">
    <property type="entry name" value="P-loop containing nucleoside triphosphate hydrolases"/>
    <property type="match status" value="4"/>
</dbReference>
<dbReference type="GeneID" id="16077823"/>
<dbReference type="FunFam" id="1.20.1270.280:FF:000001">
    <property type="entry name" value="dynein heavy chain 7, axonemal"/>
    <property type="match status" value="1"/>
</dbReference>
<evidence type="ECO:0000259" key="19">
    <source>
        <dbReference type="Pfam" id="PF08393"/>
    </source>
</evidence>
<keyword evidence="15" id="KW-0966">Cell projection</keyword>
<evidence type="ECO:0000256" key="10">
    <source>
        <dbReference type="ARBA" id="ARBA00023017"/>
    </source>
</evidence>